<evidence type="ECO:0000256" key="4">
    <source>
        <dbReference type="ARBA" id="ARBA00022692"/>
    </source>
</evidence>
<dbReference type="GO" id="GO:0004222">
    <property type="term" value="F:metalloendopeptidase activity"/>
    <property type="evidence" value="ECO:0007669"/>
    <property type="project" value="InterPro"/>
</dbReference>
<dbReference type="NCBIfam" id="TIGR01241">
    <property type="entry name" value="FtsH_fam"/>
    <property type="match status" value="1"/>
</dbReference>
<keyword evidence="3 14" id="KW-0645">Protease</keyword>
<dbReference type="InterPro" id="IPR005936">
    <property type="entry name" value="FtsH"/>
</dbReference>
<evidence type="ECO:0000313" key="20">
    <source>
        <dbReference type="Proteomes" id="UP000176914"/>
    </source>
</evidence>
<keyword evidence="7 14" id="KW-0378">Hydrolase</keyword>
<comment type="similarity">
    <text evidence="15">Belongs to the AAA ATPase family.</text>
</comment>
<dbReference type="GO" id="GO:0005886">
    <property type="term" value="C:plasma membrane"/>
    <property type="evidence" value="ECO:0007669"/>
    <property type="project" value="UniProtKB-SubCell"/>
</dbReference>
<feature type="active site" evidence="14">
    <location>
        <position position="431"/>
    </location>
</feature>
<dbReference type="GO" id="GO:0016887">
    <property type="term" value="F:ATP hydrolysis activity"/>
    <property type="evidence" value="ECO:0007669"/>
    <property type="project" value="UniProtKB-UniRule"/>
</dbReference>
<sequence>MQLASAFAIFLILSVGYSFARQYITEQTETVAISQIASDITAGKITALVVEGDTVTATYADPSNTSGQAKKKKSRKETEDSLTETLSKYNIPPQALSGVTITVQDEGGFRFWFLSLAPILVPALLLLGVLWYLSRQLRGGGGMQAFTFGKSMARLVSPEDSAQRVTFADVAGAKEAKAELTEIVDFLKNPKKFIQIGARIPKGVLLMGAPGTGKTLLARAVAGEAGVPFFSISGSEFVEMFVGVGASRVRDLFATAKKSSPAIIFLDEIDAVGRVRGTGVGGGNDEREQTLNQILVEMDGFEPNEKVIVMAATNRPDVLDPALVRPGRFDRRVVIDLPDRKDREDILKTHSRKKPLGPDVQLSVIAERTPGFSGADLANLMNEGAILAARENRKELAQFDLIRSIEKVMLGPERRSHVLNKKEKEITAYHEAGHALVASVLAYADPVHKISIISRGRAAGYTLKLPFEDRRMQSRKEFLDDIAVSLGGFIAEKLVFKDVTTGASNDLQVLSALARNMVERYGMSEKMGPIAFAASAQAAMFGDGVEGGQSQEVAAMIDAEVKAIIEGAHKQAESVIKKHRKTLDAIAKRLIEVETIERDEFEKILIANGITPKKKEDIEHQPLA</sequence>
<evidence type="ECO:0000256" key="3">
    <source>
        <dbReference type="ARBA" id="ARBA00022670"/>
    </source>
</evidence>
<proteinExistence type="inferred from homology"/>
<feature type="domain" description="AAA+ ATPase" evidence="18">
    <location>
        <begin position="200"/>
        <end position="339"/>
    </location>
</feature>
<dbReference type="InterPro" id="IPR027417">
    <property type="entry name" value="P-loop_NTPase"/>
</dbReference>
<dbReference type="GO" id="GO:0008270">
    <property type="term" value="F:zinc ion binding"/>
    <property type="evidence" value="ECO:0007669"/>
    <property type="project" value="UniProtKB-UniRule"/>
</dbReference>
<dbReference type="SUPFAM" id="SSF140990">
    <property type="entry name" value="FtsH protease domain-like"/>
    <property type="match status" value="1"/>
</dbReference>
<comment type="function">
    <text evidence="14">Acts as a processive, ATP-dependent zinc metallopeptidase for both cytoplasmic and membrane proteins. Plays a role in the quality control of integral membrane proteins.</text>
</comment>
<evidence type="ECO:0000256" key="16">
    <source>
        <dbReference type="SAM" id="MobiDB-lite"/>
    </source>
</evidence>
<evidence type="ECO:0000256" key="5">
    <source>
        <dbReference type="ARBA" id="ARBA00022723"/>
    </source>
</evidence>
<evidence type="ECO:0000256" key="1">
    <source>
        <dbReference type="ARBA" id="ARBA00004370"/>
    </source>
</evidence>
<dbReference type="Pfam" id="PF17862">
    <property type="entry name" value="AAA_lid_3"/>
    <property type="match status" value="1"/>
</dbReference>
<keyword evidence="10 14" id="KW-1133">Transmembrane helix</keyword>
<evidence type="ECO:0000256" key="15">
    <source>
        <dbReference type="RuleBase" id="RU003651"/>
    </source>
</evidence>
<dbReference type="GO" id="GO:0005524">
    <property type="term" value="F:ATP binding"/>
    <property type="evidence" value="ECO:0007669"/>
    <property type="project" value="UniProtKB-UniRule"/>
</dbReference>
<dbReference type="Gene3D" id="3.40.50.300">
    <property type="entry name" value="P-loop containing nucleotide triphosphate hydrolases"/>
    <property type="match status" value="1"/>
</dbReference>
<dbReference type="Pfam" id="PF01434">
    <property type="entry name" value="Peptidase_M41"/>
    <property type="match status" value="1"/>
</dbReference>
<evidence type="ECO:0000256" key="13">
    <source>
        <dbReference type="ARBA" id="ARBA00061570"/>
    </source>
</evidence>
<feature type="binding site" evidence="14">
    <location>
        <begin position="208"/>
        <end position="215"/>
    </location>
    <ligand>
        <name>ATP</name>
        <dbReference type="ChEBI" id="CHEBI:30616"/>
    </ligand>
</feature>
<dbReference type="FunFam" id="1.20.58.760:FF:000001">
    <property type="entry name" value="ATP-dependent zinc metalloprotease FtsH"/>
    <property type="match status" value="1"/>
</dbReference>
<evidence type="ECO:0000256" key="2">
    <source>
        <dbReference type="ARBA" id="ARBA00010044"/>
    </source>
</evidence>
<dbReference type="InterPro" id="IPR003593">
    <property type="entry name" value="AAA+_ATPase"/>
</dbReference>
<dbReference type="GO" id="GO:0030163">
    <property type="term" value="P:protein catabolic process"/>
    <property type="evidence" value="ECO:0007669"/>
    <property type="project" value="UniProtKB-UniRule"/>
</dbReference>
<dbReference type="PROSITE" id="PS00674">
    <property type="entry name" value="AAA"/>
    <property type="match status" value="1"/>
</dbReference>
<keyword evidence="9 14" id="KW-0067">ATP-binding</keyword>
<dbReference type="InterPro" id="IPR037219">
    <property type="entry name" value="Peptidase_M41-like"/>
</dbReference>
<keyword evidence="12 14" id="KW-0472">Membrane</keyword>
<comment type="cofactor">
    <cofactor evidence="14">
        <name>Zn(2+)</name>
        <dbReference type="ChEBI" id="CHEBI:29105"/>
    </cofactor>
    <text evidence="14">Binds 1 zinc ion per subunit.</text>
</comment>
<dbReference type="EMBL" id="MFLL01000005">
    <property type="protein sequence ID" value="OGG70366.1"/>
    <property type="molecule type" value="Genomic_DNA"/>
</dbReference>
<dbReference type="GO" id="GO:0006508">
    <property type="term" value="P:proteolysis"/>
    <property type="evidence" value="ECO:0007669"/>
    <property type="project" value="UniProtKB-KW"/>
</dbReference>
<evidence type="ECO:0000256" key="17">
    <source>
        <dbReference type="SAM" id="SignalP"/>
    </source>
</evidence>
<dbReference type="AlphaFoldDB" id="A0A1F6E9M9"/>
<keyword evidence="19" id="KW-0132">Cell division</keyword>
<comment type="caution">
    <text evidence="14">Lacks conserved residue(s) required for the propagation of feature annotation.</text>
</comment>
<protein>
    <recommendedName>
        <fullName evidence="14">ATP-dependent zinc metalloprotease FtsH</fullName>
        <ecNumber evidence="14">3.4.24.-</ecNumber>
    </recommendedName>
</protein>
<dbReference type="Gene3D" id="1.20.58.760">
    <property type="entry name" value="Peptidase M41"/>
    <property type="match status" value="1"/>
</dbReference>
<dbReference type="Gene3D" id="1.10.8.60">
    <property type="match status" value="1"/>
</dbReference>
<comment type="similarity">
    <text evidence="13 14">In the central section; belongs to the AAA ATPase family.</text>
</comment>
<dbReference type="FunFam" id="3.40.50.300:FF:000001">
    <property type="entry name" value="ATP-dependent zinc metalloprotease FtsH"/>
    <property type="match status" value="1"/>
</dbReference>
<evidence type="ECO:0000256" key="7">
    <source>
        <dbReference type="ARBA" id="ARBA00022801"/>
    </source>
</evidence>
<keyword evidence="19" id="KW-0131">Cell cycle</keyword>
<dbReference type="GO" id="GO:0004176">
    <property type="term" value="F:ATP-dependent peptidase activity"/>
    <property type="evidence" value="ECO:0007669"/>
    <property type="project" value="InterPro"/>
</dbReference>
<organism evidence="19 20">
    <name type="scientific">Candidatus Kaiserbacteria bacterium RIFCSPHIGHO2_02_FULL_55_25</name>
    <dbReference type="NCBI Taxonomy" id="1798498"/>
    <lineage>
        <taxon>Bacteria</taxon>
        <taxon>Candidatus Kaiseribacteriota</taxon>
    </lineage>
</organism>
<dbReference type="InterPro" id="IPR000642">
    <property type="entry name" value="Peptidase_M41"/>
</dbReference>
<comment type="similarity">
    <text evidence="2 14">In the C-terminal section; belongs to the peptidase M41 family.</text>
</comment>
<dbReference type="EC" id="3.4.24.-" evidence="14"/>
<comment type="caution">
    <text evidence="19">The sequence shown here is derived from an EMBL/GenBank/DDBJ whole genome shotgun (WGS) entry which is preliminary data.</text>
</comment>
<keyword evidence="11 14" id="KW-0482">Metalloprotease</keyword>
<dbReference type="Proteomes" id="UP000176914">
    <property type="component" value="Unassembled WGS sequence"/>
</dbReference>
<evidence type="ECO:0000256" key="9">
    <source>
        <dbReference type="ARBA" id="ARBA00022840"/>
    </source>
</evidence>
<comment type="subunit">
    <text evidence="14">Homohexamer.</text>
</comment>
<feature type="binding site" evidence="14">
    <location>
        <position position="506"/>
    </location>
    <ligand>
        <name>Zn(2+)</name>
        <dbReference type="ChEBI" id="CHEBI:29105"/>
        <note>catalytic</note>
    </ligand>
</feature>
<evidence type="ECO:0000256" key="14">
    <source>
        <dbReference type="HAMAP-Rule" id="MF_01458"/>
    </source>
</evidence>
<feature type="binding site" evidence="14">
    <location>
        <position position="430"/>
    </location>
    <ligand>
        <name>Zn(2+)</name>
        <dbReference type="ChEBI" id="CHEBI:29105"/>
        <note>catalytic</note>
    </ligand>
</feature>
<gene>
    <name evidence="14" type="primary">ftsH</name>
    <name evidence="19" type="ORF">A3C20_03640</name>
</gene>
<name>A0A1F6E9M9_9BACT</name>
<evidence type="ECO:0000256" key="8">
    <source>
        <dbReference type="ARBA" id="ARBA00022833"/>
    </source>
</evidence>
<dbReference type="SUPFAM" id="SSF52540">
    <property type="entry name" value="P-loop containing nucleoside triphosphate hydrolases"/>
    <property type="match status" value="1"/>
</dbReference>
<feature type="signal peptide" evidence="17">
    <location>
        <begin position="1"/>
        <end position="20"/>
    </location>
</feature>
<accession>A0A1F6E9M9</accession>
<feature type="region of interest" description="Disordered" evidence="16">
    <location>
        <begin position="60"/>
        <end position="84"/>
    </location>
</feature>
<reference evidence="19 20" key="1">
    <citation type="journal article" date="2016" name="Nat. Commun.">
        <title>Thousands of microbial genomes shed light on interconnected biogeochemical processes in an aquifer system.</title>
        <authorList>
            <person name="Anantharaman K."/>
            <person name="Brown C.T."/>
            <person name="Hug L.A."/>
            <person name="Sharon I."/>
            <person name="Castelle C.J."/>
            <person name="Probst A.J."/>
            <person name="Thomas B.C."/>
            <person name="Singh A."/>
            <person name="Wilkins M.J."/>
            <person name="Karaoz U."/>
            <person name="Brodie E.L."/>
            <person name="Williams K.H."/>
            <person name="Hubbard S.S."/>
            <person name="Banfield J.F."/>
        </authorList>
    </citation>
    <scope>NUCLEOTIDE SEQUENCE [LARGE SCALE GENOMIC DNA]</scope>
</reference>
<keyword evidence="8 14" id="KW-0862">Zinc</keyword>
<dbReference type="InterPro" id="IPR041569">
    <property type="entry name" value="AAA_lid_3"/>
</dbReference>
<dbReference type="PANTHER" id="PTHR23076">
    <property type="entry name" value="METALLOPROTEASE M41 FTSH"/>
    <property type="match status" value="1"/>
</dbReference>
<comment type="subcellular location">
    <subcellularLocation>
        <location evidence="14">Cell membrane</location>
        <topology evidence="14">Multi-pass membrane protein</topology>
        <orientation evidence="14">Cytoplasmic side</orientation>
    </subcellularLocation>
    <subcellularLocation>
        <location evidence="1">Membrane</location>
    </subcellularLocation>
</comment>
<keyword evidence="6 14" id="KW-0547">Nucleotide-binding</keyword>
<evidence type="ECO:0000259" key="18">
    <source>
        <dbReference type="SMART" id="SM00382"/>
    </source>
</evidence>
<dbReference type="FunFam" id="1.10.8.60:FF:000001">
    <property type="entry name" value="ATP-dependent zinc metalloprotease FtsH"/>
    <property type="match status" value="1"/>
</dbReference>
<evidence type="ECO:0000256" key="10">
    <source>
        <dbReference type="ARBA" id="ARBA00022989"/>
    </source>
</evidence>
<feature type="binding site" evidence="14">
    <location>
        <position position="434"/>
    </location>
    <ligand>
        <name>Zn(2+)</name>
        <dbReference type="ChEBI" id="CHEBI:29105"/>
        <note>catalytic</note>
    </ligand>
</feature>
<evidence type="ECO:0000256" key="11">
    <source>
        <dbReference type="ARBA" id="ARBA00023049"/>
    </source>
</evidence>
<evidence type="ECO:0000313" key="19">
    <source>
        <dbReference type="EMBL" id="OGG70366.1"/>
    </source>
</evidence>
<keyword evidence="14" id="KW-1003">Cell membrane</keyword>
<dbReference type="HAMAP" id="MF_01458">
    <property type="entry name" value="FtsH"/>
    <property type="match status" value="1"/>
</dbReference>
<evidence type="ECO:0000256" key="12">
    <source>
        <dbReference type="ARBA" id="ARBA00023136"/>
    </source>
</evidence>
<keyword evidence="5 14" id="KW-0479">Metal-binding</keyword>
<evidence type="ECO:0000256" key="6">
    <source>
        <dbReference type="ARBA" id="ARBA00022741"/>
    </source>
</evidence>
<dbReference type="InterPro" id="IPR003960">
    <property type="entry name" value="ATPase_AAA_CS"/>
</dbReference>
<dbReference type="GO" id="GO:0051301">
    <property type="term" value="P:cell division"/>
    <property type="evidence" value="ECO:0007669"/>
    <property type="project" value="UniProtKB-KW"/>
</dbReference>
<dbReference type="SMART" id="SM00382">
    <property type="entry name" value="AAA"/>
    <property type="match status" value="1"/>
</dbReference>
<keyword evidence="4 14" id="KW-0812">Transmembrane</keyword>
<dbReference type="PANTHER" id="PTHR23076:SF97">
    <property type="entry name" value="ATP-DEPENDENT ZINC METALLOPROTEASE YME1L1"/>
    <property type="match status" value="1"/>
</dbReference>
<dbReference type="InterPro" id="IPR003959">
    <property type="entry name" value="ATPase_AAA_core"/>
</dbReference>
<keyword evidence="17" id="KW-0732">Signal</keyword>
<feature type="transmembrane region" description="Helical" evidence="14">
    <location>
        <begin position="111"/>
        <end position="133"/>
    </location>
</feature>
<dbReference type="CDD" id="cd19501">
    <property type="entry name" value="RecA-like_FtsH"/>
    <property type="match status" value="1"/>
</dbReference>
<feature type="chain" id="PRO_5009524085" description="ATP-dependent zinc metalloprotease FtsH" evidence="17">
    <location>
        <begin position="21"/>
        <end position="624"/>
    </location>
</feature>
<dbReference type="Pfam" id="PF00004">
    <property type="entry name" value="AAA"/>
    <property type="match status" value="1"/>
</dbReference>